<name>A0A815LUZ3_9BILA</name>
<evidence type="ECO:0000313" key="3">
    <source>
        <dbReference type="EMBL" id="CAF3776994.1"/>
    </source>
</evidence>
<evidence type="ECO:0000313" key="2">
    <source>
        <dbReference type="EMBL" id="CAF1410777.1"/>
    </source>
</evidence>
<sequence length="81" mass="8798">LGSNTPLRIMNSSTILTVPTASQTKTAEMHELSIVDRIERWRNAQKAGAKLTNGDDYKITITSSKGTMSAAVACLVDHRSH</sequence>
<dbReference type="EMBL" id="CAJNOK010006576">
    <property type="protein sequence ID" value="CAF1007953.1"/>
    <property type="molecule type" value="Genomic_DNA"/>
</dbReference>
<proteinExistence type="predicted"/>
<feature type="non-terminal residue" evidence="2">
    <location>
        <position position="1"/>
    </location>
</feature>
<keyword evidence="5" id="KW-1185">Reference proteome</keyword>
<organism evidence="2 5">
    <name type="scientific">Didymodactylos carnosus</name>
    <dbReference type="NCBI Taxonomy" id="1234261"/>
    <lineage>
        <taxon>Eukaryota</taxon>
        <taxon>Metazoa</taxon>
        <taxon>Spiralia</taxon>
        <taxon>Gnathifera</taxon>
        <taxon>Rotifera</taxon>
        <taxon>Eurotatoria</taxon>
        <taxon>Bdelloidea</taxon>
        <taxon>Philodinida</taxon>
        <taxon>Philodinidae</taxon>
        <taxon>Didymodactylos</taxon>
    </lineage>
</organism>
<evidence type="ECO:0000313" key="4">
    <source>
        <dbReference type="EMBL" id="CAF4299455.1"/>
    </source>
</evidence>
<dbReference type="EMBL" id="CAJOBC010083293">
    <property type="protein sequence ID" value="CAF4299455.1"/>
    <property type="molecule type" value="Genomic_DNA"/>
</dbReference>
<dbReference type="Proteomes" id="UP000663829">
    <property type="component" value="Unassembled WGS sequence"/>
</dbReference>
<accession>A0A815LUZ3</accession>
<protein>
    <submittedName>
        <fullName evidence="2">Uncharacterized protein</fullName>
    </submittedName>
</protein>
<evidence type="ECO:0000313" key="1">
    <source>
        <dbReference type="EMBL" id="CAF1007953.1"/>
    </source>
</evidence>
<reference evidence="2" key="1">
    <citation type="submission" date="2021-02" db="EMBL/GenBank/DDBJ databases">
        <authorList>
            <person name="Nowell W R."/>
        </authorList>
    </citation>
    <scope>NUCLEOTIDE SEQUENCE</scope>
</reference>
<dbReference type="EMBL" id="CAJOBA010006585">
    <property type="protein sequence ID" value="CAF3776994.1"/>
    <property type="molecule type" value="Genomic_DNA"/>
</dbReference>
<dbReference type="EMBL" id="CAJNOQ010017872">
    <property type="protein sequence ID" value="CAF1410777.1"/>
    <property type="molecule type" value="Genomic_DNA"/>
</dbReference>
<evidence type="ECO:0000313" key="5">
    <source>
        <dbReference type="Proteomes" id="UP000663829"/>
    </source>
</evidence>
<gene>
    <name evidence="2" type="ORF">GPM918_LOCUS33493</name>
    <name evidence="1" type="ORF">OVA965_LOCUS14894</name>
    <name evidence="4" type="ORF">SRO942_LOCUS34174</name>
    <name evidence="3" type="ORF">TMI583_LOCUS14899</name>
</gene>
<dbReference type="Proteomes" id="UP000682733">
    <property type="component" value="Unassembled WGS sequence"/>
</dbReference>
<dbReference type="Proteomes" id="UP000677228">
    <property type="component" value="Unassembled WGS sequence"/>
</dbReference>
<dbReference type="Proteomes" id="UP000681722">
    <property type="component" value="Unassembled WGS sequence"/>
</dbReference>
<dbReference type="AlphaFoldDB" id="A0A815LUZ3"/>
<comment type="caution">
    <text evidence="2">The sequence shown here is derived from an EMBL/GenBank/DDBJ whole genome shotgun (WGS) entry which is preliminary data.</text>
</comment>